<organism evidence="1 2">
    <name type="scientific">Methylopila jiangsuensis</name>
    <dbReference type="NCBI Taxonomy" id="586230"/>
    <lineage>
        <taxon>Bacteria</taxon>
        <taxon>Pseudomonadati</taxon>
        <taxon>Pseudomonadota</taxon>
        <taxon>Alphaproteobacteria</taxon>
        <taxon>Hyphomicrobiales</taxon>
        <taxon>Methylopilaceae</taxon>
        <taxon>Methylopila</taxon>
    </lineage>
</organism>
<proteinExistence type="predicted"/>
<sequence length="265" mass="30172">MICDPCNNYIARKIEQPLLAHESFRNLRAWYRIPNKRGRHPSLYGFIPGLDIGVNFRIGQSGPELQLERSGDAAAIQAHLRGASEHSLTPILFPREMRPPEREMSRLLAKIALEVLALRLSAVPADVERLIDDPHWDGIRRWVRVGDNADHWPFHMRQVYPEETLMTHPDSGDWVQAGYIIDLLLTRRRERYIVLIFYGYEFALNLGGPSIKGYVEWLKEHPGLSPLIERLGLTLEVDVDATRLIGQPSLKAGVDFDLAQGIEGL</sequence>
<evidence type="ECO:0000313" key="1">
    <source>
        <dbReference type="EMBL" id="GLK76241.1"/>
    </source>
</evidence>
<reference evidence="1" key="1">
    <citation type="journal article" date="2014" name="Int. J. Syst. Evol. Microbiol.">
        <title>Complete genome sequence of Corynebacterium casei LMG S-19264T (=DSM 44701T), isolated from a smear-ripened cheese.</title>
        <authorList>
            <consortium name="US DOE Joint Genome Institute (JGI-PGF)"/>
            <person name="Walter F."/>
            <person name="Albersmeier A."/>
            <person name="Kalinowski J."/>
            <person name="Ruckert C."/>
        </authorList>
    </citation>
    <scope>NUCLEOTIDE SEQUENCE</scope>
    <source>
        <strain evidence="1">VKM B-2555</strain>
    </source>
</reference>
<protein>
    <submittedName>
        <fullName evidence="1">Uncharacterized protein</fullName>
    </submittedName>
</protein>
<keyword evidence="2" id="KW-1185">Reference proteome</keyword>
<gene>
    <name evidence="1" type="ORF">GCM10008171_14950</name>
</gene>
<comment type="caution">
    <text evidence="1">The sequence shown here is derived from an EMBL/GenBank/DDBJ whole genome shotgun (WGS) entry which is preliminary data.</text>
</comment>
<dbReference type="EMBL" id="BSFK01000007">
    <property type="protein sequence ID" value="GLK76241.1"/>
    <property type="molecule type" value="Genomic_DNA"/>
</dbReference>
<reference evidence="1" key="2">
    <citation type="submission" date="2023-01" db="EMBL/GenBank/DDBJ databases">
        <authorList>
            <person name="Sun Q."/>
            <person name="Evtushenko L."/>
        </authorList>
    </citation>
    <scope>NUCLEOTIDE SEQUENCE</scope>
    <source>
        <strain evidence="1">VKM B-2555</strain>
    </source>
</reference>
<dbReference type="AlphaFoldDB" id="A0A9W6N3G8"/>
<accession>A0A9W6N3G8</accession>
<evidence type="ECO:0000313" key="2">
    <source>
        <dbReference type="Proteomes" id="UP001143364"/>
    </source>
</evidence>
<dbReference type="Proteomes" id="UP001143364">
    <property type="component" value="Unassembled WGS sequence"/>
</dbReference>
<name>A0A9W6N3G8_9HYPH</name>